<reference evidence="1 2" key="1">
    <citation type="submission" date="2021-06" db="EMBL/GenBank/DDBJ databases">
        <title>Caerostris darwini draft genome.</title>
        <authorList>
            <person name="Kono N."/>
            <person name="Arakawa K."/>
        </authorList>
    </citation>
    <scope>NUCLEOTIDE SEQUENCE [LARGE SCALE GENOMIC DNA]</scope>
</reference>
<evidence type="ECO:0000313" key="2">
    <source>
        <dbReference type="Proteomes" id="UP001054837"/>
    </source>
</evidence>
<evidence type="ECO:0000313" key="1">
    <source>
        <dbReference type="EMBL" id="GIY12216.1"/>
    </source>
</evidence>
<dbReference type="AlphaFoldDB" id="A0AAV4QV69"/>
<sequence>MHFEHQSRRNVTREKQGEMLDTTLTTTVKNKLLYFLEEFNDIIRLQQKFNYRCNKTEALPCITLLQTCDRRRSTAHDERKYHATFRQPTVNYSYEEEK</sequence>
<dbReference type="Proteomes" id="UP001054837">
    <property type="component" value="Unassembled WGS sequence"/>
</dbReference>
<protein>
    <submittedName>
        <fullName evidence="1">Uncharacterized protein</fullName>
    </submittedName>
</protein>
<organism evidence="1 2">
    <name type="scientific">Caerostris darwini</name>
    <dbReference type="NCBI Taxonomy" id="1538125"/>
    <lineage>
        <taxon>Eukaryota</taxon>
        <taxon>Metazoa</taxon>
        <taxon>Ecdysozoa</taxon>
        <taxon>Arthropoda</taxon>
        <taxon>Chelicerata</taxon>
        <taxon>Arachnida</taxon>
        <taxon>Araneae</taxon>
        <taxon>Araneomorphae</taxon>
        <taxon>Entelegynae</taxon>
        <taxon>Araneoidea</taxon>
        <taxon>Araneidae</taxon>
        <taxon>Caerostris</taxon>
    </lineage>
</organism>
<dbReference type="EMBL" id="BPLQ01005005">
    <property type="protein sequence ID" value="GIY12216.1"/>
    <property type="molecule type" value="Genomic_DNA"/>
</dbReference>
<gene>
    <name evidence="1" type="ORF">CDAR_237421</name>
</gene>
<accession>A0AAV4QV69</accession>
<comment type="caution">
    <text evidence="1">The sequence shown here is derived from an EMBL/GenBank/DDBJ whole genome shotgun (WGS) entry which is preliminary data.</text>
</comment>
<proteinExistence type="predicted"/>
<keyword evidence="2" id="KW-1185">Reference proteome</keyword>
<name>A0AAV4QV69_9ARAC</name>